<evidence type="ECO:0008006" key="3">
    <source>
        <dbReference type="Google" id="ProtNLM"/>
    </source>
</evidence>
<dbReference type="GO" id="GO:0003676">
    <property type="term" value="F:nucleic acid binding"/>
    <property type="evidence" value="ECO:0007669"/>
    <property type="project" value="InterPro"/>
</dbReference>
<evidence type="ECO:0000313" key="1">
    <source>
        <dbReference type="EMBL" id="KAF5400104.1"/>
    </source>
</evidence>
<protein>
    <recommendedName>
        <fullName evidence="3">DNA/RNA-binding protein Alba-like domain-containing protein</fullName>
    </recommendedName>
</protein>
<reference evidence="1" key="1">
    <citation type="submission" date="2019-05" db="EMBL/GenBank/DDBJ databases">
        <title>Annotation for the trematode Paragonimus heterotremus.</title>
        <authorList>
            <person name="Choi Y.-J."/>
        </authorList>
    </citation>
    <scope>NUCLEOTIDE SEQUENCE</scope>
    <source>
        <strain evidence="1">LC</strain>
    </source>
</reference>
<dbReference type="Proteomes" id="UP000748531">
    <property type="component" value="Unassembled WGS sequence"/>
</dbReference>
<dbReference type="SUPFAM" id="SSF82704">
    <property type="entry name" value="AlbA-like"/>
    <property type="match status" value="1"/>
</dbReference>
<keyword evidence="2" id="KW-1185">Reference proteome</keyword>
<gene>
    <name evidence="1" type="ORF">PHET_06727</name>
</gene>
<accession>A0A8J4WHL5</accession>
<dbReference type="Gene3D" id="3.30.110.20">
    <property type="entry name" value="Alba-like domain"/>
    <property type="match status" value="1"/>
</dbReference>
<dbReference type="EMBL" id="LUCH01003464">
    <property type="protein sequence ID" value="KAF5400104.1"/>
    <property type="molecule type" value="Genomic_DNA"/>
</dbReference>
<dbReference type="InterPro" id="IPR036882">
    <property type="entry name" value="Alba-like_dom_sf"/>
</dbReference>
<sequence length="158" mass="17426">MGASEQNSSFRICEVSELLADEADLTEQIKVYTSPSGFQHLFISAKSTMCSQALYIGRLVDRLLHRYHLTSQQLGKSQPGELWLHGIGPRAIERAVELALHLQNRMYPGHLATSVCTSTCSAIRQIIAAIAPGSNSITEKKRLKSAIHICLRLLPTRG</sequence>
<proteinExistence type="predicted"/>
<comment type="caution">
    <text evidence="1">The sequence shown here is derived from an EMBL/GenBank/DDBJ whole genome shotgun (WGS) entry which is preliminary data.</text>
</comment>
<organism evidence="1 2">
    <name type="scientific">Paragonimus heterotremus</name>
    <dbReference type="NCBI Taxonomy" id="100268"/>
    <lineage>
        <taxon>Eukaryota</taxon>
        <taxon>Metazoa</taxon>
        <taxon>Spiralia</taxon>
        <taxon>Lophotrochozoa</taxon>
        <taxon>Platyhelminthes</taxon>
        <taxon>Trematoda</taxon>
        <taxon>Digenea</taxon>
        <taxon>Plagiorchiida</taxon>
        <taxon>Troglotremata</taxon>
        <taxon>Troglotrematidae</taxon>
        <taxon>Paragonimus</taxon>
    </lineage>
</organism>
<dbReference type="AlphaFoldDB" id="A0A8J4WHL5"/>
<name>A0A8J4WHL5_9TREM</name>
<dbReference type="OrthoDB" id="416729at2759"/>
<evidence type="ECO:0000313" key="2">
    <source>
        <dbReference type="Proteomes" id="UP000748531"/>
    </source>
</evidence>